<name>A0A7N0SXQ1_KALFE</name>
<evidence type="ECO:0000313" key="2">
    <source>
        <dbReference type="Proteomes" id="UP000594263"/>
    </source>
</evidence>
<evidence type="ECO:0000313" key="1">
    <source>
        <dbReference type="EnsemblPlants" id="Kaladp0011s1285.1.v1.1"/>
    </source>
</evidence>
<organism evidence="1 2">
    <name type="scientific">Kalanchoe fedtschenkoi</name>
    <name type="common">Lavender scallops</name>
    <name type="synonym">South American air plant</name>
    <dbReference type="NCBI Taxonomy" id="63787"/>
    <lineage>
        <taxon>Eukaryota</taxon>
        <taxon>Viridiplantae</taxon>
        <taxon>Streptophyta</taxon>
        <taxon>Embryophyta</taxon>
        <taxon>Tracheophyta</taxon>
        <taxon>Spermatophyta</taxon>
        <taxon>Magnoliopsida</taxon>
        <taxon>eudicotyledons</taxon>
        <taxon>Gunneridae</taxon>
        <taxon>Pentapetalae</taxon>
        <taxon>Saxifragales</taxon>
        <taxon>Crassulaceae</taxon>
        <taxon>Kalanchoe</taxon>
    </lineage>
</organism>
<accession>A0A7N0SXQ1</accession>
<proteinExistence type="predicted"/>
<sequence length="35" mass="3822">MNAVSSSPMLHFQFYIPVSVQACTTKAHEAGLCRP</sequence>
<dbReference type="AlphaFoldDB" id="A0A7N0SXQ1"/>
<dbReference type="EnsemblPlants" id="Kaladp0011s1285.1.v1.1">
    <property type="protein sequence ID" value="Kaladp0011s1285.1.v1.1"/>
    <property type="gene ID" value="Kaladp0011s1285.v1.1"/>
</dbReference>
<dbReference type="Gramene" id="Kaladp0011s1285.1.v1.1">
    <property type="protein sequence ID" value="Kaladp0011s1285.1.v1.1"/>
    <property type="gene ID" value="Kaladp0011s1285.v1.1"/>
</dbReference>
<keyword evidence="2" id="KW-1185">Reference proteome</keyword>
<reference evidence="1" key="1">
    <citation type="submission" date="2021-01" db="UniProtKB">
        <authorList>
            <consortium name="EnsemblPlants"/>
        </authorList>
    </citation>
    <scope>IDENTIFICATION</scope>
</reference>
<protein>
    <submittedName>
        <fullName evidence="1">Uncharacterized protein</fullName>
    </submittedName>
</protein>
<dbReference type="Proteomes" id="UP000594263">
    <property type="component" value="Unplaced"/>
</dbReference>